<keyword evidence="1 5" id="KW-0489">Methyltransferase</keyword>
<reference evidence="5 6" key="1">
    <citation type="journal article" date="2019" name="Int. J. Syst. Evol. Microbiol.">
        <title>The Global Catalogue of Microorganisms (GCM) 10K type strain sequencing project: providing services to taxonomists for standard genome sequencing and annotation.</title>
        <authorList>
            <consortium name="The Broad Institute Genomics Platform"/>
            <consortium name="The Broad Institute Genome Sequencing Center for Infectious Disease"/>
            <person name="Wu L."/>
            <person name="Ma J."/>
        </authorList>
    </citation>
    <scope>NUCLEOTIDE SEQUENCE [LARGE SCALE GENOMIC DNA]</scope>
    <source>
        <strain evidence="5 6">JCM 3146</strain>
    </source>
</reference>
<dbReference type="EMBL" id="BAAABM010000019">
    <property type="protein sequence ID" value="GAA0338841.1"/>
    <property type="molecule type" value="Genomic_DNA"/>
</dbReference>
<evidence type="ECO:0000256" key="3">
    <source>
        <dbReference type="ARBA" id="ARBA00022691"/>
    </source>
</evidence>
<keyword evidence="6" id="KW-1185">Reference proteome</keyword>
<dbReference type="CDD" id="cd02440">
    <property type="entry name" value="AdoMet_MTases"/>
    <property type="match status" value="1"/>
</dbReference>
<dbReference type="GO" id="GO:0008168">
    <property type="term" value="F:methyltransferase activity"/>
    <property type="evidence" value="ECO:0007669"/>
    <property type="project" value="UniProtKB-KW"/>
</dbReference>
<dbReference type="InterPro" id="IPR029063">
    <property type="entry name" value="SAM-dependent_MTases_sf"/>
</dbReference>
<dbReference type="Gene3D" id="3.40.50.150">
    <property type="entry name" value="Vaccinia Virus protein VP39"/>
    <property type="match status" value="1"/>
</dbReference>
<protein>
    <submittedName>
        <fullName evidence="5">Class I SAM-dependent methyltransferase</fullName>
    </submittedName>
</protein>
<dbReference type="GO" id="GO:0032259">
    <property type="term" value="P:methylation"/>
    <property type="evidence" value="ECO:0007669"/>
    <property type="project" value="UniProtKB-KW"/>
</dbReference>
<dbReference type="PANTHER" id="PTHR43464:SF19">
    <property type="entry name" value="UBIQUINONE BIOSYNTHESIS O-METHYLTRANSFERASE, MITOCHONDRIAL"/>
    <property type="match status" value="1"/>
</dbReference>
<sequence>MTRTGDHDYWNHNTHYHRLVLDAMPDPCEAALDVGCGEGLLARRLATRARRVTGVDRSAEMIRQARGRAGGSGGLEFLAADFLRHPFPEGAYDLVCSVAVIHHMDFTAALTRMADLLRPGGTLVVVGLARDRTPLDRAFSGAVLPAIMIADRVRGKADPAGMPMTEPEMSWGRVRREALRLLPGARFRRHLYWRYSVRWRKP</sequence>
<dbReference type="RefSeq" id="WP_252808147.1">
    <property type="nucleotide sequence ID" value="NZ_BAAABM010000019.1"/>
</dbReference>
<dbReference type="SUPFAM" id="SSF53335">
    <property type="entry name" value="S-adenosyl-L-methionine-dependent methyltransferases"/>
    <property type="match status" value="1"/>
</dbReference>
<organism evidence="5 6">
    <name type="scientific">Actinoallomurus spadix</name>
    <dbReference type="NCBI Taxonomy" id="79912"/>
    <lineage>
        <taxon>Bacteria</taxon>
        <taxon>Bacillati</taxon>
        <taxon>Actinomycetota</taxon>
        <taxon>Actinomycetes</taxon>
        <taxon>Streptosporangiales</taxon>
        <taxon>Thermomonosporaceae</taxon>
        <taxon>Actinoallomurus</taxon>
    </lineage>
</organism>
<evidence type="ECO:0000256" key="1">
    <source>
        <dbReference type="ARBA" id="ARBA00022603"/>
    </source>
</evidence>
<evidence type="ECO:0000313" key="5">
    <source>
        <dbReference type="EMBL" id="GAA0338841.1"/>
    </source>
</evidence>
<dbReference type="Proteomes" id="UP001501822">
    <property type="component" value="Unassembled WGS sequence"/>
</dbReference>
<dbReference type="InterPro" id="IPR013216">
    <property type="entry name" value="Methyltransf_11"/>
</dbReference>
<accession>A0ABN0WJ01</accession>
<evidence type="ECO:0000256" key="2">
    <source>
        <dbReference type="ARBA" id="ARBA00022679"/>
    </source>
</evidence>
<keyword evidence="2" id="KW-0808">Transferase</keyword>
<comment type="caution">
    <text evidence="5">The sequence shown here is derived from an EMBL/GenBank/DDBJ whole genome shotgun (WGS) entry which is preliminary data.</text>
</comment>
<dbReference type="PANTHER" id="PTHR43464">
    <property type="entry name" value="METHYLTRANSFERASE"/>
    <property type="match status" value="1"/>
</dbReference>
<dbReference type="Pfam" id="PF08241">
    <property type="entry name" value="Methyltransf_11"/>
    <property type="match status" value="1"/>
</dbReference>
<proteinExistence type="predicted"/>
<evidence type="ECO:0000313" key="6">
    <source>
        <dbReference type="Proteomes" id="UP001501822"/>
    </source>
</evidence>
<evidence type="ECO:0000259" key="4">
    <source>
        <dbReference type="Pfam" id="PF08241"/>
    </source>
</evidence>
<feature type="domain" description="Methyltransferase type 11" evidence="4">
    <location>
        <begin position="32"/>
        <end position="125"/>
    </location>
</feature>
<name>A0ABN0WJ01_9ACTN</name>
<gene>
    <name evidence="5" type="ORF">GCM10010151_30600</name>
</gene>
<keyword evidence="3" id="KW-0949">S-adenosyl-L-methionine</keyword>